<evidence type="ECO:0000256" key="3">
    <source>
        <dbReference type="SAM" id="SignalP"/>
    </source>
</evidence>
<evidence type="ECO:0000256" key="1">
    <source>
        <dbReference type="SAM" id="MobiDB-lite"/>
    </source>
</evidence>
<evidence type="ECO:0000313" key="4">
    <source>
        <dbReference type="EMBL" id="QEG40226.1"/>
    </source>
</evidence>
<feature type="compositionally biased region" description="Low complexity" evidence="1">
    <location>
        <begin position="1046"/>
        <end position="1062"/>
    </location>
</feature>
<feature type="chain" id="PRO_5023004325" evidence="3">
    <location>
        <begin position="30"/>
        <end position="1077"/>
    </location>
</feature>
<gene>
    <name evidence="4" type="ORF">UC8_22330</name>
</gene>
<keyword evidence="2" id="KW-1133">Transmembrane helix</keyword>
<feature type="compositionally biased region" description="Basic and acidic residues" evidence="1">
    <location>
        <begin position="1034"/>
        <end position="1045"/>
    </location>
</feature>
<evidence type="ECO:0000313" key="5">
    <source>
        <dbReference type="Proteomes" id="UP000325286"/>
    </source>
</evidence>
<dbReference type="PROSITE" id="PS51257">
    <property type="entry name" value="PROKAR_LIPOPROTEIN"/>
    <property type="match status" value="1"/>
</dbReference>
<dbReference type="OrthoDB" id="219245at2"/>
<feature type="transmembrane region" description="Helical" evidence="2">
    <location>
        <begin position="981"/>
        <end position="997"/>
    </location>
</feature>
<sequence length="1077" mass="117254" precursor="true">MSVRLAPNAWTLALASLVMCGFAACLCSADEPTLPAEKPSILSNGLSTDAYYFLDGAGNRVIMPGMTLEELERLKNLDEGYAQPVRPYSFQSLAVTGTVTEHRAELTVKVKIHVDVEQHRSIGIPLRMGNFHLSAPADVSGVEDSQTDYDPEERGHILWLSTDKPRDVEVSMRVAARVQSDGRTSLEFQLPAAPSTVSLDVSGTDLVATTEGRGDEVVRAIQQDAQTSQLMVESSGGTFRLNWGQASQSDGVGQVLEAKSVWALRWLSIEDKPTASVDLTVTNLRGDLAPFEFELPADVRLLEQLGSEIVPLGEASTLTNGQRFRVIPDTSTPSDEIKLQLEIEFTADTIDAQSPLSLQGLHVVGAIIQSGEVEVRSDEDYRLRWLRRPWVRNLPGAGRPAGDPDTYRFSFDRVPFELPLWLAARQRRLQVDPQFDVRIRQTLAELTTVIRISGAATDGRSMPIEMRGWTVQSIETDPGGDPLESSAEGTLEEIDLSSLSAASNANEEAALVVRAVRTIPADENRIELPLPHIVSEDGGMLIQPGELTVHTEPGLALVVDLADSMNIDEQPSFQLATGSNPAFRFDVQTLAPDAKLVGFLENERPRVTLQSSASVSLEEGHLVTLVEWDLRPQRGLAGQIPLSMPSSEDWQDWSVTVDDRPAVLQETDDGQVMLVSDLLGNDQHRVRFRQVRMLDPQAVLPTDIEVRLPRPGISDLSTLGEVPISLRGSPAIDIDTEIAGRSVSDLTLDALPSRPLLIRLRPRALQQQRLVMSRVVLTTQCGRGSRSERLLATVSGSGNLRIGLPRELNNLAVVLKVDDELQARIANTDGALNIPLSADRAQHIVDLQIWFTHESSSLGSRLRPTIGLPVGVGQVYWNVILPADQHIVWASPTLGRSMSWEFDRWRMRRVPSQSEATLSSWAGGTMQEQVAIGNRYLFIGSDATSFRTVSFGRAVIWGIVGGVVLLISTLLVSVRQIRHPLSVVVAAVALCGLTLLAPDAAVLVGQLTLLAMSLVAVMLGVRAALRARPHERILDSSKRSPRDGSTRSLTAAAASLPPTGSTQTRSLQVAINSGDES</sequence>
<dbReference type="EMBL" id="CP042914">
    <property type="protein sequence ID" value="QEG40226.1"/>
    <property type="molecule type" value="Genomic_DNA"/>
</dbReference>
<name>A0A5B9QT21_9BACT</name>
<feature type="transmembrane region" description="Helical" evidence="2">
    <location>
        <begin position="1003"/>
        <end position="1025"/>
    </location>
</feature>
<protein>
    <submittedName>
        <fullName evidence="4">Uncharacterized protein</fullName>
    </submittedName>
</protein>
<keyword evidence="2" id="KW-0812">Transmembrane</keyword>
<feature type="transmembrane region" description="Helical" evidence="2">
    <location>
        <begin position="954"/>
        <end position="974"/>
    </location>
</feature>
<keyword evidence="2" id="KW-0472">Membrane</keyword>
<dbReference type="Proteomes" id="UP000325286">
    <property type="component" value="Chromosome"/>
</dbReference>
<reference evidence="4 5" key="1">
    <citation type="submission" date="2019-08" db="EMBL/GenBank/DDBJ databases">
        <title>Deep-cultivation of Planctomycetes and their phenomic and genomic characterization uncovers novel biology.</title>
        <authorList>
            <person name="Wiegand S."/>
            <person name="Jogler M."/>
            <person name="Boedeker C."/>
            <person name="Pinto D."/>
            <person name="Vollmers J."/>
            <person name="Rivas-Marin E."/>
            <person name="Kohn T."/>
            <person name="Peeters S.H."/>
            <person name="Heuer A."/>
            <person name="Rast P."/>
            <person name="Oberbeckmann S."/>
            <person name="Bunk B."/>
            <person name="Jeske O."/>
            <person name="Meyerdierks A."/>
            <person name="Storesund J.E."/>
            <person name="Kallscheuer N."/>
            <person name="Luecker S."/>
            <person name="Lage O.M."/>
            <person name="Pohl T."/>
            <person name="Merkel B.J."/>
            <person name="Hornburger P."/>
            <person name="Mueller R.-W."/>
            <person name="Bruemmer F."/>
            <person name="Labrenz M."/>
            <person name="Spormann A.M."/>
            <person name="Op den Camp H."/>
            <person name="Overmann J."/>
            <person name="Amann R."/>
            <person name="Jetten M.S.M."/>
            <person name="Mascher T."/>
            <person name="Medema M.H."/>
            <person name="Devos D.P."/>
            <person name="Kaster A.-K."/>
            <person name="Ovreas L."/>
            <person name="Rohde M."/>
            <person name="Galperin M.Y."/>
            <person name="Jogler C."/>
        </authorList>
    </citation>
    <scope>NUCLEOTIDE SEQUENCE [LARGE SCALE GENOMIC DNA]</scope>
    <source>
        <strain evidence="4 5">UC8</strain>
    </source>
</reference>
<accession>A0A5B9QT21</accession>
<dbReference type="AlphaFoldDB" id="A0A5B9QT21"/>
<evidence type="ECO:0000256" key="2">
    <source>
        <dbReference type="SAM" id="Phobius"/>
    </source>
</evidence>
<feature type="region of interest" description="Disordered" evidence="1">
    <location>
        <begin position="1034"/>
        <end position="1077"/>
    </location>
</feature>
<feature type="signal peptide" evidence="3">
    <location>
        <begin position="1"/>
        <end position="29"/>
    </location>
</feature>
<keyword evidence="5" id="KW-1185">Reference proteome</keyword>
<organism evidence="4 5">
    <name type="scientific">Roseimaritima ulvae</name>
    <dbReference type="NCBI Taxonomy" id="980254"/>
    <lineage>
        <taxon>Bacteria</taxon>
        <taxon>Pseudomonadati</taxon>
        <taxon>Planctomycetota</taxon>
        <taxon>Planctomycetia</taxon>
        <taxon>Pirellulales</taxon>
        <taxon>Pirellulaceae</taxon>
        <taxon>Roseimaritima</taxon>
    </lineage>
</organism>
<dbReference type="RefSeq" id="WP_068137967.1">
    <property type="nucleotide sequence ID" value="NZ_CP042914.1"/>
</dbReference>
<dbReference type="KEGG" id="rul:UC8_22330"/>
<keyword evidence="3" id="KW-0732">Signal</keyword>
<proteinExistence type="predicted"/>